<reference evidence="1" key="1">
    <citation type="submission" date="2014-05" db="EMBL/GenBank/DDBJ databases">
        <authorList>
            <person name="Chronopoulou M."/>
        </authorList>
    </citation>
    <scope>NUCLEOTIDE SEQUENCE</scope>
    <source>
        <tissue evidence="1">Whole organism</tissue>
    </source>
</reference>
<dbReference type="AlphaFoldDB" id="A0A0K2TXQ8"/>
<proteinExistence type="predicted"/>
<organism evidence="1">
    <name type="scientific">Lepeophtheirus salmonis</name>
    <name type="common">Salmon louse</name>
    <name type="synonym">Caligus salmonis</name>
    <dbReference type="NCBI Taxonomy" id="72036"/>
    <lineage>
        <taxon>Eukaryota</taxon>
        <taxon>Metazoa</taxon>
        <taxon>Ecdysozoa</taxon>
        <taxon>Arthropoda</taxon>
        <taxon>Crustacea</taxon>
        <taxon>Multicrustacea</taxon>
        <taxon>Hexanauplia</taxon>
        <taxon>Copepoda</taxon>
        <taxon>Siphonostomatoida</taxon>
        <taxon>Caligidae</taxon>
        <taxon>Lepeophtheirus</taxon>
    </lineage>
</organism>
<sequence length="53" mass="6053">MLFYLSAHIRGKLSLIIKSMMALDQWSTTNLRSFVNSLSFIKSSKINKFDKAA</sequence>
<protein>
    <submittedName>
        <fullName evidence="1">Uncharacterized protein</fullName>
    </submittedName>
</protein>
<name>A0A0K2TXQ8_LEPSM</name>
<evidence type="ECO:0000313" key="1">
    <source>
        <dbReference type="EMBL" id="CDW30467.1"/>
    </source>
</evidence>
<accession>A0A0K2TXQ8</accession>
<dbReference type="EMBL" id="HACA01013106">
    <property type="protein sequence ID" value="CDW30467.1"/>
    <property type="molecule type" value="Transcribed_RNA"/>
</dbReference>